<evidence type="ECO:0000313" key="12">
    <source>
        <dbReference type="EMBL" id="PKW28770.1"/>
    </source>
</evidence>
<dbReference type="Gene3D" id="2.40.10.170">
    <property type="match status" value="1"/>
</dbReference>
<dbReference type="EMBL" id="RCCB01000010">
    <property type="protein sequence ID" value="RLJ35726.1"/>
    <property type="molecule type" value="Genomic_DNA"/>
</dbReference>
<evidence type="ECO:0000313" key="15">
    <source>
        <dbReference type="Proteomes" id="UP000275027"/>
    </source>
</evidence>
<dbReference type="SMART" id="SM01058">
    <property type="entry name" value="CarD_TRCF"/>
    <property type="match status" value="1"/>
</dbReference>
<dbReference type="InterPro" id="IPR004576">
    <property type="entry name" value="Mfd"/>
</dbReference>
<reference evidence="12 14" key="1">
    <citation type="submission" date="2017-12" db="EMBL/GenBank/DDBJ databases">
        <title>Genomic Encyclopedia of Type Strains, Phase III (KMG-III): the genomes of soil and plant-associated and newly described type strains.</title>
        <authorList>
            <person name="Whitman W."/>
        </authorList>
    </citation>
    <scope>NUCLEOTIDE SEQUENCE [LARGE SCALE GENOMIC DNA]</scope>
    <source>
        <strain evidence="12 14">IP-10</strain>
    </source>
</reference>
<comment type="similarity">
    <text evidence="9">In the N-terminal section; belongs to the UvrB family.</text>
</comment>
<dbReference type="SMART" id="SM00490">
    <property type="entry name" value="HELICc"/>
    <property type="match status" value="1"/>
</dbReference>
<dbReference type="InterPro" id="IPR036101">
    <property type="entry name" value="CarD-like/TRCF_RID_sf"/>
</dbReference>
<dbReference type="SUPFAM" id="SSF141259">
    <property type="entry name" value="CarD-like"/>
    <property type="match status" value="1"/>
</dbReference>
<dbReference type="AlphaFoldDB" id="A0A497V8Y0"/>
<dbReference type="SUPFAM" id="SSF52540">
    <property type="entry name" value="P-loop containing nucleoside triphosphate hydrolases"/>
    <property type="match status" value="3"/>
</dbReference>
<dbReference type="Pfam" id="PF03461">
    <property type="entry name" value="TRCF"/>
    <property type="match status" value="1"/>
</dbReference>
<dbReference type="InterPro" id="IPR011545">
    <property type="entry name" value="DEAD/DEAH_box_helicase_dom"/>
</dbReference>
<evidence type="ECO:0000256" key="7">
    <source>
        <dbReference type="ARBA" id="ARBA00023125"/>
    </source>
</evidence>
<proteinExistence type="inferred from homology"/>
<dbReference type="InterPro" id="IPR041471">
    <property type="entry name" value="UvrB_inter"/>
</dbReference>
<dbReference type="SUPFAM" id="SSF143517">
    <property type="entry name" value="TRCF domain-like"/>
    <property type="match status" value="1"/>
</dbReference>
<evidence type="ECO:0000256" key="8">
    <source>
        <dbReference type="ARBA" id="ARBA00023204"/>
    </source>
</evidence>
<dbReference type="GO" id="GO:0016787">
    <property type="term" value="F:hydrolase activity"/>
    <property type="evidence" value="ECO:0007669"/>
    <property type="project" value="UniProtKB-KW"/>
</dbReference>
<dbReference type="EC" id="3.6.4.-" evidence="9"/>
<comment type="subcellular location">
    <subcellularLocation>
        <location evidence="9">Cytoplasm</location>
    </subcellularLocation>
</comment>
<evidence type="ECO:0000256" key="1">
    <source>
        <dbReference type="ARBA" id="ARBA00022490"/>
    </source>
</evidence>
<keyword evidence="2 9" id="KW-0547">Nucleotide-binding</keyword>
<reference evidence="13 15" key="2">
    <citation type="submission" date="2018-10" db="EMBL/GenBank/DDBJ databases">
        <title>Genomic Encyclopedia of Archaeal and Bacterial Type Strains, Phase II (KMG-II): from individual species to whole genera.</title>
        <authorList>
            <person name="Goeker M."/>
        </authorList>
    </citation>
    <scope>NUCLEOTIDE SEQUENCE [LARGE SCALE GENOMIC DNA]</scope>
    <source>
        <strain evidence="13 15">DSM 21886</strain>
    </source>
</reference>
<dbReference type="Proteomes" id="UP000233767">
    <property type="component" value="Unassembled WGS sequence"/>
</dbReference>
<keyword evidence="7 9" id="KW-0238">DNA-binding</keyword>
<dbReference type="GO" id="GO:0005737">
    <property type="term" value="C:cytoplasm"/>
    <property type="evidence" value="ECO:0007669"/>
    <property type="project" value="UniProtKB-SubCell"/>
</dbReference>
<evidence type="ECO:0000313" key="14">
    <source>
        <dbReference type="Proteomes" id="UP000233767"/>
    </source>
</evidence>
<comment type="caution">
    <text evidence="13">The sequence shown here is derived from an EMBL/GenBank/DDBJ whole genome shotgun (WGS) entry which is preliminary data.</text>
</comment>
<dbReference type="PROSITE" id="PS51192">
    <property type="entry name" value="HELICASE_ATP_BIND_1"/>
    <property type="match status" value="1"/>
</dbReference>
<comment type="similarity">
    <text evidence="9">In the C-terminal section; belongs to the helicase family. RecG subfamily.</text>
</comment>
<evidence type="ECO:0000256" key="3">
    <source>
        <dbReference type="ARBA" id="ARBA00022763"/>
    </source>
</evidence>
<name>A0A497V8Y0_9FLAO</name>
<dbReference type="InterPro" id="IPR037235">
    <property type="entry name" value="TRCF-like_C_D7"/>
</dbReference>
<comment type="function">
    <text evidence="9">Couples transcription and DNA repair by recognizing RNA polymerase (RNAP) stalled at DNA lesions. Mediates ATP-dependent release of RNAP and its truncated transcript from the DNA, and recruitment of nucleotide excision repair machinery to the damaged site.</text>
</comment>
<feature type="domain" description="Helicase ATP-binding" evidence="10">
    <location>
        <begin position="574"/>
        <end position="735"/>
    </location>
</feature>
<organism evidence="13 15">
    <name type="scientific">Flavobacterium lindanitolerans</name>
    <dbReference type="NCBI Taxonomy" id="428988"/>
    <lineage>
        <taxon>Bacteria</taxon>
        <taxon>Pseudomonadati</taxon>
        <taxon>Bacteroidota</taxon>
        <taxon>Flavobacteriia</taxon>
        <taxon>Flavobacteriales</taxon>
        <taxon>Flavobacteriaceae</taxon>
        <taxon>Flavobacterium</taxon>
    </lineage>
</organism>
<dbReference type="GO" id="GO:0006355">
    <property type="term" value="P:regulation of DNA-templated transcription"/>
    <property type="evidence" value="ECO:0007669"/>
    <property type="project" value="UniProtKB-UniRule"/>
</dbReference>
<keyword evidence="4 9" id="KW-0378">Hydrolase</keyword>
<sequence>MKPHILKTYAGNPKVRQISESLAVRENKIQLKGLIGSSLSFVVASLFEKSELPYLLILQDKEEAAYYLNDLEQLVGEEDVLFYPGSYRRPYQIEETDNASVLLRAEVLNRINSRKKPAVIVTYPEALFEKVVTRKELDKNTLKVAVGDQISIDFINEVLFEYEFKRVDFITEPGEFSVRGGILDVFSFSNENPFRIEFFGNEVDSIRTFDVETQLSIEKQKKITIIPNVENKFFQENRESFLNYINEKTVLFIQNTELLFSKLDQLYGKAKEIFGSMQSTVNHIAPEELFLNQEAFIKKALDFTIAEISPRAIFKTQKTFEFHILPQPSFNKQFDLLLNNLNDNHFNGYKNFIFCSNEQQTKRFHDIFESLDEANSENIRKQYHTIVFPLYQGFIDEENQIACYTDHQIFERYHKFSIKNGYSKKQTITLKELNTLSVGDYVTHIDHGIGKFGGLQKIQVEGKTQEAIKLVYADNDIVYVSIHSLHKISKFNGKDGTPPKIYKLGSNAWKVLKQKTKARVKHIAFNLIQLYAKRRLEKGFQFAPDSYLQAELESSFIYEDTPDQVKATQEVKADMENERPMDRLVCGDVGFGKTEVAIRAAFKAVDNGKQVAVLVPTTILAFQHYKTFSERLKDMPVSVGYLNRFRTAKQKTETLKQLAEGKLDIIIGTHQLVNKNVVFKDLGLLIVDEEQKFGVNVKDKLKTIGTNIDTLTLTATPIPRTLQFSLMAARDLSVITTPPPNRYPIETQVVRFGEELIRDAISYEIQRNGQVFFINNRIENIKEIAGMIQRLVPGARVGVGHGQMDGKKLEELMLAFMNGEFDVLVATTIIESGLDVPNANTIFINNANNFGLSDLHQMRGRVGRSNKKAFCYFITPPYSSMTDDARKRIQALEQFSELGSGFNIAMKDLEIRGAGDLLGGEQSGFINEIGFETYQKIMNEAIEELKENEFKDLYEEDKGTEKEYVKEIQIDSDFELLFPDEYINNVSERLNLYNELSNVKNEEELLAYERKLIDRFGTLPKQAVALLNSIRIKWIATRLGIEKLVLKQGKMVAYFVSDQQSEYYTSNQFHKVLQFVQRNGNLCKMKEKETKNGLRLLLTFENVKSVRKALELMEMI</sequence>
<evidence type="ECO:0000256" key="6">
    <source>
        <dbReference type="ARBA" id="ARBA00022840"/>
    </source>
</evidence>
<dbReference type="Pfam" id="PF02559">
    <property type="entry name" value="CarD_TRCF_RID"/>
    <property type="match status" value="1"/>
</dbReference>
<dbReference type="Gene3D" id="3.90.1150.50">
    <property type="entry name" value="Transcription-repair-coupling factor, D7 domain"/>
    <property type="match status" value="1"/>
</dbReference>
<dbReference type="Pfam" id="PF00271">
    <property type="entry name" value="Helicase_C"/>
    <property type="match status" value="1"/>
</dbReference>
<dbReference type="Gene3D" id="3.30.2060.10">
    <property type="entry name" value="Penicillin-binding protein 1b domain"/>
    <property type="match status" value="1"/>
</dbReference>
<dbReference type="PROSITE" id="PS51194">
    <property type="entry name" value="HELICASE_CTER"/>
    <property type="match status" value="1"/>
</dbReference>
<keyword evidence="1 9" id="KW-0963">Cytoplasm</keyword>
<feature type="domain" description="Helicase C-terminal" evidence="11">
    <location>
        <begin position="744"/>
        <end position="910"/>
    </location>
</feature>
<dbReference type="GO" id="GO:0003678">
    <property type="term" value="F:DNA helicase activity"/>
    <property type="evidence" value="ECO:0007669"/>
    <property type="project" value="TreeGrafter"/>
</dbReference>
<dbReference type="InterPro" id="IPR001650">
    <property type="entry name" value="Helicase_C-like"/>
</dbReference>
<keyword evidence="14" id="KW-1185">Reference proteome</keyword>
<dbReference type="GO" id="GO:0000716">
    <property type="term" value="P:transcription-coupled nucleotide-excision repair, DNA damage recognition"/>
    <property type="evidence" value="ECO:0007669"/>
    <property type="project" value="UniProtKB-UniRule"/>
</dbReference>
<dbReference type="Gene3D" id="3.40.50.300">
    <property type="entry name" value="P-loop containing nucleotide triphosphate hydrolases"/>
    <property type="match status" value="2"/>
</dbReference>
<dbReference type="Pfam" id="PF17757">
    <property type="entry name" value="UvrB_inter"/>
    <property type="match status" value="1"/>
</dbReference>
<evidence type="ECO:0000256" key="4">
    <source>
        <dbReference type="ARBA" id="ARBA00022801"/>
    </source>
</evidence>
<evidence type="ECO:0000256" key="9">
    <source>
        <dbReference type="HAMAP-Rule" id="MF_00969"/>
    </source>
</evidence>
<dbReference type="CDD" id="cd17991">
    <property type="entry name" value="DEXHc_TRCF"/>
    <property type="match status" value="1"/>
</dbReference>
<dbReference type="GO" id="GO:0005524">
    <property type="term" value="F:ATP binding"/>
    <property type="evidence" value="ECO:0007669"/>
    <property type="project" value="UniProtKB-UniRule"/>
</dbReference>
<dbReference type="PANTHER" id="PTHR47964">
    <property type="entry name" value="ATP-DEPENDENT DNA HELICASE HOMOLOG RECG, CHLOROPLASTIC"/>
    <property type="match status" value="1"/>
</dbReference>
<keyword evidence="3 9" id="KW-0227">DNA damage</keyword>
<dbReference type="InterPro" id="IPR005118">
    <property type="entry name" value="TRCF_C"/>
</dbReference>
<evidence type="ECO:0000259" key="11">
    <source>
        <dbReference type="PROSITE" id="PS51194"/>
    </source>
</evidence>
<gene>
    <name evidence="9" type="primary">mfd</name>
    <name evidence="12" type="ORF">B0G92_0397</name>
    <name evidence="13" type="ORF">CLV50_1108</name>
</gene>
<dbReference type="HAMAP" id="MF_00969">
    <property type="entry name" value="TRCF"/>
    <property type="match status" value="1"/>
</dbReference>
<dbReference type="Pfam" id="PF00270">
    <property type="entry name" value="DEAD"/>
    <property type="match status" value="1"/>
</dbReference>
<evidence type="ECO:0000313" key="13">
    <source>
        <dbReference type="EMBL" id="RLJ35726.1"/>
    </source>
</evidence>
<accession>A0A497V8Y0</accession>
<keyword evidence="6 9" id="KW-0067">ATP-binding</keyword>
<evidence type="ECO:0000256" key="5">
    <source>
        <dbReference type="ARBA" id="ARBA00022806"/>
    </source>
</evidence>
<dbReference type="GO" id="GO:0003684">
    <property type="term" value="F:damaged DNA binding"/>
    <property type="evidence" value="ECO:0007669"/>
    <property type="project" value="InterPro"/>
</dbReference>
<dbReference type="Gene3D" id="3.40.50.11180">
    <property type="match status" value="1"/>
</dbReference>
<evidence type="ECO:0000259" key="10">
    <source>
        <dbReference type="PROSITE" id="PS51192"/>
    </source>
</evidence>
<dbReference type="InterPro" id="IPR047112">
    <property type="entry name" value="RecG/Mfd"/>
</dbReference>
<dbReference type="InterPro" id="IPR027417">
    <property type="entry name" value="P-loop_NTPase"/>
</dbReference>
<keyword evidence="5 13" id="KW-0347">Helicase</keyword>
<protein>
    <recommendedName>
        <fullName evidence="9">Transcription-repair-coupling factor</fullName>
        <shortName evidence="9">TRCF</shortName>
        <ecNumber evidence="9">3.6.4.-</ecNumber>
    </recommendedName>
</protein>
<evidence type="ECO:0000256" key="2">
    <source>
        <dbReference type="ARBA" id="ARBA00022741"/>
    </source>
</evidence>
<dbReference type="SMART" id="SM00982">
    <property type="entry name" value="TRCF"/>
    <property type="match status" value="1"/>
</dbReference>
<dbReference type="Proteomes" id="UP000275027">
    <property type="component" value="Unassembled WGS sequence"/>
</dbReference>
<keyword evidence="8 9" id="KW-0234">DNA repair</keyword>
<dbReference type="NCBIfam" id="TIGR00580">
    <property type="entry name" value="mfd"/>
    <property type="match status" value="1"/>
</dbReference>
<dbReference type="PANTHER" id="PTHR47964:SF1">
    <property type="entry name" value="ATP-DEPENDENT DNA HELICASE HOMOLOG RECG, CHLOROPLASTIC"/>
    <property type="match status" value="1"/>
</dbReference>
<dbReference type="InterPro" id="IPR003711">
    <property type="entry name" value="CarD-like/TRCF_RID"/>
</dbReference>
<dbReference type="SMART" id="SM00487">
    <property type="entry name" value="DEXDc"/>
    <property type="match status" value="1"/>
</dbReference>
<dbReference type="EMBL" id="PJND01000007">
    <property type="protein sequence ID" value="PKW28770.1"/>
    <property type="molecule type" value="Genomic_DNA"/>
</dbReference>
<dbReference type="InterPro" id="IPR014001">
    <property type="entry name" value="Helicase_ATP-bd"/>
</dbReference>